<proteinExistence type="predicted"/>
<dbReference type="SUPFAM" id="SSF81301">
    <property type="entry name" value="Nucleotidyltransferase"/>
    <property type="match status" value="1"/>
</dbReference>
<reference evidence="2 3" key="1">
    <citation type="journal article" date="2016" name="Nat. Commun.">
        <title>Thousands of microbial genomes shed light on interconnected biogeochemical processes in an aquifer system.</title>
        <authorList>
            <person name="Anantharaman K."/>
            <person name="Brown C.T."/>
            <person name="Hug L.A."/>
            <person name="Sharon I."/>
            <person name="Castelle C.J."/>
            <person name="Probst A.J."/>
            <person name="Thomas B.C."/>
            <person name="Singh A."/>
            <person name="Wilkins M.J."/>
            <person name="Karaoz U."/>
            <person name="Brodie E.L."/>
            <person name="Williams K.H."/>
            <person name="Hubbard S.S."/>
            <person name="Banfield J.F."/>
        </authorList>
    </citation>
    <scope>NUCLEOTIDE SEQUENCE [LARGE SCALE GENOMIC DNA]</scope>
</reference>
<dbReference type="Pfam" id="PF01909">
    <property type="entry name" value="NTP_transf_2"/>
    <property type="match status" value="1"/>
</dbReference>
<dbReference type="GO" id="GO:0016779">
    <property type="term" value="F:nucleotidyltransferase activity"/>
    <property type="evidence" value="ECO:0007669"/>
    <property type="project" value="InterPro"/>
</dbReference>
<organism evidence="2 3">
    <name type="scientific">Candidatus Falkowbacteria bacterium RIFOXYA2_FULL_38_12</name>
    <dbReference type="NCBI Taxonomy" id="1797993"/>
    <lineage>
        <taxon>Bacteria</taxon>
        <taxon>Candidatus Falkowiibacteriota</taxon>
    </lineage>
</organism>
<dbReference type="InterPro" id="IPR002934">
    <property type="entry name" value="Polymerase_NTP_transf_dom"/>
</dbReference>
<gene>
    <name evidence="2" type="ORF">A2257_03895</name>
</gene>
<sequence>MLTDNQIDAILEEIKQDERVQAILLTGSYVYGKPTDESDLDIRVVTKGDANWAEKYRMRFGCRIELFCNPPEVIRRYFDINRMEGKPPALHFWTYGKIIYDPVGIAKELKAEATKLLKLGPYSGIWEKNEKYDK</sequence>
<feature type="domain" description="Polymerase nucleotidyl transferase" evidence="1">
    <location>
        <begin position="8"/>
        <end position="59"/>
    </location>
</feature>
<evidence type="ECO:0000313" key="3">
    <source>
        <dbReference type="Proteomes" id="UP000177407"/>
    </source>
</evidence>
<protein>
    <recommendedName>
        <fullName evidence="1">Polymerase nucleotidyl transferase domain-containing protein</fullName>
    </recommendedName>
</protein>
<evidence type="ECO:0000313" key="2">
    <source>
        <dbReference type="EMBL" id="OGF20478.1"/>
    </source>
</evidence>
<dbReference type="Proteomes" id="UP000177407">
    <property type="component" value="Unassembled WGS sequence"/>
</dbReference>
<dbReference type="CDD" id="cd05403">
    <property type="entry name" value="NT_KNTase_like"/>
    <property type="match status" value="1"/>
</dbReference>
<dbReference type="Gene3D" id="3.30.460.10">
    <property type="entry name" value="Beta Polymerase, domain 2"/>
    <property type="match status" value="1"/>
</dbReference>
<evidence type="ECO:0000259" key="1">
    <source>
        <dbReference type="Pfam" id="PF01909"/>
    </source>
</evidence>
<dbReference type="AlphaFoldDB" id="A0A1F5S1B4"/>
<accession>A0A1F5S1B4</accession>
<comment type="caution">
    <text evidence="2">The sequence shown here is derived from an EMBL/GenBank/DDBJ whole genome shotgun (WGS) entry which is preliminary data.</text>
</comment>
<dbReference type="EMBL" id="MFGA01000023">
    <property type="protein sequence ID" value="OGF20478.1"/>
    <property type="molecule type" value="Genomic_DNA"/>
</dbReference>
<name>A0A1F5S1B4_9BACT</name>
<dbReference type="InterPro" id="IPR043519">
    <property type="entry name" value="NT_sf"/>
</dbReference>